<evidence type="ECO:0000259" key="3">
    <source>
        <dbReference type="Pfam" id="PF22422"/>
    </source>
</evidence>
<dbReference type="InterPro" id="IPR012341">
    <property type="entry name" value="6hp_glycosidase-like_sf"/>
</dbReference>
<evidence type="ECO:0000313" key="4">
    <source>
        <dbReference type="EMBL" id="USW47576.1"/>
    </source>
</evidence>
<dbReference type="AlphaFoldDB" id="A0A9Q9AMN3"/>
<gene>
    <name evidence="4" type="ORF">Slin15195_G008950</name>
</gene>
<dbReference type="GO" id="GO:0009311">
    <property type="term" value="P:oligosaccharide metabolic process"/>
    <property type="evidence" value="ECO:0007669"/>
    <property type="project" value="UniProtKB-UniRule"/>
</dbReference>
<feature type="region of interest" description="Disordered" evidence="2">
    <location>
        <begin position="934"/>
        <end position="1047"/>
    </location>
</feature>
<dbReference type="GO" id="GO:0004573">
    <property type="term" value="F:Glc3Man9GlcNAc2 oligosaccharide glucosidase activity"/>
    <property type="evidence" value="ECO:0007669"/>
    <property type="project" value="UniProtKB-UniRule"/>
</dbReference>
<dbReference type="InterPro" id="IPR004888">
    <property type="entry name" value="Glycoside_hydrolase_63"/>
</dbReference>
<name>A0A9Q9AMN3_9PEZI</name>
<keyword evidence="1" id="KW-0256">Endoplasmic reticulum</keyword>
<sequence>MVYIDNQQVSSAEEQRLREDTNREKYWKKWGPYTAERQWATVREDYSNDGDAWSSFTYDMARSRAFRWGEDGIAGVSDTHGRLNFAFAFWNGKDGHIKERLFGLSNPQGVHGESIKECHFHLDNTPTHSYMKFLYKMPQNEFPYEDLIKTNAKRNKTEREYSLIDTGTFKDNNYWDIFIETAKEADDPDELLFRVTAYNRSSKPAKLHILPHAWFRNTWAWGYDSYKPSIEQVDSLSAHIKHKDVGEYYFQCSPSPNSCGKETDIEPEFLFTDNDTNFVELWGSKQNKTPYVKDAFHKRVVHGDKKAVNPKKIGTKSAAWYAFDQGDGVLPGECAVVRFRVSKKPSEGYLDEERFDDVMEKRLTEADEFYFKLNPMPMADDLRNIQRQALSGMMWCKQYYHFIWDQWANGDPAMPPPPPERKSVRNAQWKHMHLDDILSMPDSWEYPFFAAWDTAFHCIPLAMIDPEFAKKQLDLFTREWYMHPNGQLPAYEWNFGDVNPPVHAWAVFRTFKIERKMYGREDLDFLERVFQKLLLNFTWWCNRKDFDGKNVFEGGFLGLDNIGLFNRSDPLPTGGQLEQADATGWMGFYCLCMLNIALELAKHRRIYEDIASKFFEHFILISDAMQYRVGSESKSLWNEEDGFYYDAISWGGPWSHQMPVRSLVGLIPMYATLTLEPQVINRFPHFKKRLNWVIENKHDVVSRNIASMKRRGKDERLLLSFVNEDRLKCILKYMLDPNEFLSPFGVRSLSKHHKDHPVSMDVNGQTYSVSYIPGDSDSGLFGGNSNWRGPCWLAVNFLLIESLLRFYMFYGSTFKVECPTGSGEYMHLGHVAEEIQHRLQHLMAADQNGHRAIHDGNEMLNSDPHWKDYLWFFEYFDGDTGRGLGATHQTGWTGLMAKIIQDTGTNCRLPQTPRTPSSAAAHYFDDTFSRQRRASLGGAGRKSPRLARSLTRTRSIGARSDWSAQNGDEENDLAGEDADEAFANGKPDRSWTIYQDDANGNKPKPEDDPDDPINRYVQDQLQRIKSNESHEHAEELAAQNDGANDDL</sequence>
<dbReference type="InterPro" id="IPR054491">
    <property type="entry name" value="MGH1-like_GH"/>
</dbReference>
<keyword evidence="5" id="KW-1185">Reference proteome</keyword>
<evidence type="ECO:0000313" key="5">
    <source>
        <dbReference type="Proteomes" id="UP001056384"/>
    </source>
</evidence>
<dbReference type="Pfam" id="PF22422">
    <property type="entry name" value="MGH1-like_GH"/>
    <property type="match status" value="2"/>
</dbReference>
<feature type="domain" description="Mannosylglycerate hydrolase MGH1-like glycoside hydrolase" evidence="3">
    <location>
        <begin position="446"/>
        <end position="551"/>
    </location>
</feature>
<evidence type="ECO:0000256" key="2">
    <source>
        <dbReference type="SAM" id="MobiDB-lite"/>
    </source>
</evidence>
<keyword evidence="1" id="KW-0325">Glycoprotein</keyword>
<feature type="compositionally biased region" description="Acidic residues" evidence="2">
    <location>
        <begin position="967"/>
        <end position="980"/>
    </location>
</feature>
<dbReference type="SUPFAM" id="SSF48208">
    <property type="entry name" value="Six-hairpin glycosidases"/>
    <property type="match status" value="1"/>
</dbReference>
<dbReference type="OrthoDB" id="14419at2759"/>
<feature type="domain" description="Mannosylglycerate hydrolase MGH1-like glycoside hydrolase" evidence="3">
    <location>
        <begin position="723"/>
        <end position="890"/>
    </location>
</feature>
<organism evidence="4 5">
    <name type="scientific">Septoria linicola</name>
    <dbReference type="NCBI Taxonomy" id="215465"/>
    <lineage>
        <taxon>Eukaryota</taxon>
        <taxon>Fungi</taxon>
        <taxon>Dikarya</taxon>
        <taxon>Ascomycota</taxon>
        <taxon>Pezizomycotina</taxon>
        <taxon>Dothideomycetes</taxon>
        <taxon>Dothideomycetidae</taxon>
        <taxon>Mycosphaerellales</taxon>
        <taxon>Mycosphaerellaceae</taxon>
        <taxon>Septoria</taxon>
    </lineage>
</organism>
<proteinExistence type="inferred from homology"/>
<reference evidence="4" key="1">
    <citation type="submission" date="2022-06" db="EMBL/GenBank/DDBJ databases">
        <title>Complete genome sequences of two strains of the flax pathogen Septoria linicola.</title>
        <authorList>
            <person name="Lapalu N."/>
            <person name="Simon A."/>
            <person name="Demenou B."/>
            <person name="Paumier D."/>
            <person name="Guillot M.-P."/>
            <person name="Gout L."/>
            <person name="Valade R."/>
        </authorList>
    </citation>
    <scope>NUCLEOTIDE SEQUENCE</scope>
    <source>
        <strain evidence="4">SE15195</strain>
    </source>
</reference>
<comment type="function">
    <text evidence="1">Cleaves the distal alpha 1,2-linked glucose residue from the Glc(3)Man(9)GlcNAc(2) oligosaccharide precursor.</text>
</comment>
<accession>A0A9Q9AMN3</accession>
<comment type="catalytic activity">
    <reaction evidence="1">
        <text>N(4)-(alpha-D-Glc-(1-&gt;2)-alpha-D-Glc-(1-&gt;3)-alpha-D-Glc-(1-&gt;3)-alpha-D-Man-(1-&gt;2)-alpha-D-Man-(1-&gt;2)-alpha-D-Man-(1-&gt;3)-[alpha-D-Man-(1-&gt;2)-alpha-D-Man-(1-&gt;3)-[alpha-D-Man-(1-&gt;2)-alpha-D-Man-(1-&gt;6)]-alpha-D-Man-(1-&gt;6)]-beta-D-Man-(1-&gt;4)-beta-D-GlcNAc-(1-&gt;4)-beta-D-GlcNAc)-L-asparaginyl-[protein] + H2O = N(4)-(alpha-D-Glc-(1-&gt;3)-alpha-D-Glc-(1-&gt;3)-alpha-D-Man-(1-&gt;2)-alpha-D-Man-(1-&gt;2)-alpha-D-Man-(1-&gt;3)-[alpha-D-Man-(1-&gt;2)-alpha-D-Man-(1-&gt;3)-[alpha-D-Man-(1-&gt;2)-alpha-D-Man-(1-&gt;6)]-alpha-D-Man-(1-&gt;6)]-beta-D-Man-(1-&gt;4)-beta-D-GlcNAc-(1-&gt;4)-beta-D-GlcNAc)-L-asparaginyl-[protein] + beta-D-glucose</text>
        <dbReference type="Rhea" id="RHEA:55988"/>
        <dbReference type="Rhea" id="RHEA-COMP:12806"/>
        <dbReference type="Rhea" id="RHEA-COMP:14355"/>
        <dbReference type="ChEBI" id="CHEBI:15377"/>
        <dbReference type="ChEBI" id="CHEBI:15903"/>
        <dbReference type="ChEBI" id="CHEBI:59082"/>
        <dbReference type="ChEBI" id="CHEBI:132537"/>
        <dbReference type="EC" id="3.2.1.106"/>
    </reaction>
</comment>
<protein>
    <recommendedName>
        <fullName evidence="1">Mannosyl-oligosaccharide glucosidase</fullName>
        <ecNumber evidence="1">3.2.1.106</ecNumber>
    </recommendedName>
    <alternativeName>
        <fullName evidence="1">Glucosidase I</fullName>
    </alternativeName>
</protein>
<comment type="pathway">
    <text evidence="1">Glycan metabolism; N-glycan degradation.</text>
</comment>
<keyword evidence="1 4" id="KW-0378">Hydrolase</keyword>
<dbReference type="Gene3D" id="1.50.10.10">
    <property type="match status" value="2"/>
</dbReference>
<dbReference type="PANTHER" id="PTHR10412">
    <property type="entry name" value="MANNOSYL-OLIGOSACCHARIDE GLUCOSIDASE"/>
    <property type="match status" value="1"/>
</dbReference>
<dbReference type="EC" id="3.2.1.106" evidence="1"/>
<dbReference type="EMBL" id="CP099418">
    <property type="protein sequence ID" value="USW47576.1"/>
    <property type="molecule type" value="Genomic_DNA"/>
</dbReference>
<dbReference type="GO" id="GO:0005789">
    <property type="term" value="C:endoplasmic reticulum membrane"/>
    <property type="evidence" value="ECO:0007669"/>
    <property type="project" value="UniProtKB-SubCell"/>
</dbReference>
<evidence type="ECO:0000256" key="1">
    <source>
        <dbReference type="RuleBase" id="RU369107"/>
    </source>
</evidence>
<dbReference type="PANTHER" id="PTHR10412:SF10">
    <property type="entry name" value="GLYCOSYL HYDROLASE FAMILY 63 C-TERMINAL DOMAIN-CONTAINING PROTEIN"/>
    <property type="match status" value="1"/>
</dbReference>
<keyword evidence="1 4" id="KW-0326">Glycosidase</keyword>
<comment type="subcellular location">
    <subcellularLocation>
        <location evidence="1">Endoplasmic reticulum membrane</location>
        <topology evidence="1">Single-pass type II membrane protein</topology>
    </subcellularLocation>
</comment>
<feature type="compositionally biased region" description="Basic and acidic residues" evidence="2">
    <location>
        <begin position="1025"/>
        <end position="1035"/>
    </location>
</feature>
<dbReference type="InterPro" id="IPR008928">
    <property type="entry name" value="6-hairpin_glycosidase_sf"/>
</dbReference>
<dbReference type="Proteomes" id="UP001056384">
    <property type="component" value="Chromosome 1"/>
</dbReference>
<dbReference type="GO" id="GO:0006487">
    <property type="term" value="P:protein N-linked glycosylation"/>
    <property type="evidence" value="ECO:0007669"/>
    <property type="project" value="UniProtKB-UniRule"/>
</dbReference>
<comment type="similarity">
    <text evidence="1">Belongs to the glycosyl hydrolase 63 family.</text>
</comment>